<comment type="caution">
    <text evidence="2">The sequence shown here is derived from an EMBL/GenBank/DDBJ whole genome shotgun (WGS) entry which is preliminary data.</text>
</comment>
<protein>
    <submittedName>
        <fullName evidence="2">Uncharacterized protein</fullName>
    </submittedName>
</protein>
<accession>A0AAD2H1P2</accession>
<evidence type="ECO:0000313" key="2">
    <source>
        <dbReference type="EMBL" id="CAK5267015.1"/>
    </source>
</evidence>
<dbReference type="Proteomes" id="UP001295794">
    <property type="component" value="Unassembled WGS sequence"/>
</dbReference>
<evidence type="ECO:0000313" key="3">
    <source>
        <dbReference type="Proteomes" id="UP001295794"/>
    </source>
</evidence>
<dbReference type="EMBL" id="CAVNYO010000116">
    <property type="protein sequence ID" value="CAK5267015.1"/>
    <property type="molecule type" value="Genomic_DNA"/>
</dbReference>
<dbReference type="AlphaFoldDB" id="A0AAD2H1P2"/>
<reference evidence="2" key="1">
    <citation type="submission" date="2023-11" db="EMBL/GenBank/DDBJ databases">
        <authorList>
            <person name="De Vega J J."/>
            <person name="De Vega J J."/>
        </authorList>
    </citation>
    <scope>NUCLEOTIDE SEQUENCE</scope>
</reference>
<feature type="region of interest" description="Disordered" evidence="1">
    <location>
        <begin position="140"/>
        <end position="161"/>
    </location>
</feature>
<organism evidence="2 3">
    <name type="scientific">Mycena citricolor</name>
    <dbReference type="NCBI Taxonomy" id="2018698"/>
    <lineage>
        <taxon>Eukaryota</taxon>
        <taxon>Fungi</taxon>
        <taxon>Dikarya</taxon>
        <taxon>Basidiomycota</taxon>
        <taxon>Agaricomycotina</taxon>
        <taxon>Agaricomycetes</taxon>
        <taxon>Agaricomycetidae</taxon>
        <taxon>Agaricales</taxon>
        <taxon>Marasmiineae</taxon>
        <taxon>Mycenaceae</taxon>
        <taxon>Mycena</taxon>
    </lineage>
</organism>
<gene>
    <name evidence="2" type="ORF">MYCIT1_LOCUS9181</name>
</gene>
<sequence length="198" mass="21309">MLRAILTDKNLESNQAHVTRLNTHVVSRPNIISSFSSSELPNCVSVRPRPRDTYQANSDIRIADDLRAATTITRMGGCARWSCGCVIDVTRDGINTLPGAAPIPHIYDRNDHIPTAHTMSPTQLAAPTAPRDTRVELTYPPPAHTGSAKVTEQPAPVPTMGLGALRTTDEGRSERLRGGCIPCPDGGCCFIIPLPCCC</sequence>
<proteinExistence type="predicted"/>
<evidence type="ECO:0000256" key="1">
    <source>
        <dbReference type="SAM" id="MobiDB-lite"/>
    </source>
</evidence>
<name>A0AAD2H1P2_9AGAR</name>
<keyword evidence="3" id="KW-1185">Reference proteome</keyword>